<dbReference type="InterPro" id="IPR011990">
    <property type="entry name" value="TPR-like_helical_dom_sf"/>
</dbReference>
<dbReference type="PROSITE" id="PS00430">
    <property type="entry name" value="TONB_DEPENDENT_REC_1"/>
    <property type="match status" value="1"/>
</dbReference>
<evidence type="ECO:0000313" key="4">
    <source>
        <dbReference type="EMBL" id="RAL22362.1"/>
    </source>
</evidence>
<evidence type="ECO:0000313" key="5">
    <source>
        <dbReference type="Proteomes" id="UP000249169"/>
    </source>
</evidence>
<dbReference type="InterPro" id="IPR039568">
    <property type="entry name" value="Peptidase_MA-like_dom"/>
</dbReference>
<feature type="chain" id="PRO_5016427399" description="Peptidase MA-like domain-containing protein" evidence="2">
    <location>
        <begin position="32"/>
        <end position="531"/>
    </location>
</feature>
<dbReference type="EMBL" id="QHKO01000004">
    <property type="protein sequence ID" value="RAL22362.1"/>
    <property type="molecule type" value="Genomic_DNA"/>
</dbReference>
<keyword evidence="5" id="KW-1185">Reference proteome</keyword>
<evidence type="ECO:0000256" key="2">
    <source>
        <dbReference type="SAM" id="SignalP"/>
    </source>
</evidence>
<dbReference type="Proteomes" id="UP000249169">
    <property type="component" value="Unassembled WGS sequence"/>
</dbReference>
<dbReference type="InterPro" id="IPR010916">
    <property type="entry name" value="TonB_box_CS"/>
</dbReference>
<dbReference type="PROSITE" id="PS50293">
    <property type="entry name" value="TPR_REGION"/>
    <property type="match status" value="1"/>
</dbReference>
<dbReference type="OrthoDB" id="5483566at2"/>
<dbReference type="PROSITE" id="PS50005">
    <property type="entry name" value="TPR"/>
    <property type="match status" value="1"/>
</dbReference>
<sequence length="531" mass="59709">MMREHAQKTFRRAAAVLMALLLLAVSAPVWAQAGLEDYQRAEEMLSAWQLDEARQAMDRLAEKAPGIPELAYLEARYAFYDGDYKQALEHIDRALAGREQAHWQALREIIAETIEVTGSYARHVSPSGRFEVFIEPGRDEVLLPYAFEALDAAYEALGQELDYYPSTPIRVEVYPRTATLAQVSLLTDEEIRTSGTIALCQYNRLMITSPRAVLRGYGWVDTLIHEYVHYVINRKTYNQVPIWMHEGLAKYLERRWRGEDQARLSASSEHLLHQRLQADELIPFEAMHPSMAKLPSQEDAAVAFAEVYTTMEYLREQVGPGAFGRLLDTINQGYDSQTAFARVLDTSWTRFEKDWRRYLHTRPAPDLSGESEAFEETLVFEDEPGAGNDLEQVGTPGARDHIRLGQMFQVRERFGAAVVQYQKAGALIGAQNPVLQGRLAQSLLAIGEAQEAVEALGEVRELYPGYVTTWLELGRAYLALGQHEAAREALEEAARINPFDPGVHEGLARAYSALGLAPGAERARAAERLVQ</sequence>
<dbReference type="RefSeq" id="WP_111729933.1">
    <property type="nucleotide sequence ID" value="NZ_QHKO01000004.1"/>
</dbReference>
<evidence type="ECO:0000259" key="3">
    <source>
        <dbReference type="Pfam" id="PF13485"/>
    </source>
</evidence>
<keyword evidence="2" id="KW-0732">Signal</keyword>
<evidence type="ECO:0000256" key="1">
    <source>
        <dbReference type="PROSITE-ProRule" id="PRU00339"/>
    </source>
</evidence>
<dbReference type="InterPro" id="IPR019734">
    <property type="entry name" value="TPR_rpt"/>
</dbReference>
<dbReference type="Pfam" id="PF14559">
    <property type="entry name" value="TPR_19"/>
    <property type="match status" value="1"/>
</dbReference>
<reference evidence="4 5" key="1">
    <citation type="submission" date="2018-05" db="EMBL/GenBank/DDBJ databases">
        <title>Lujinxingia marina gen. nov. sp. nov., a new facultative anaerobic member of the class Deltaproteobacteria, and proposal of Lujinxingaceae fam. nov.</title>
        <authorList>
            <person name="Li C.-M."/>
        </authorList>
    </citation>
    <scope>NUCLEOTIDE SEQUENCE [LARGE SCALE GENOMIC DNA]</scope>
    <source>
        <strain evidence="4 5">B210</strain>
    </source>
</reference>
<gene>
    <name evidence="4" type="ORF">DL240_10965</name>
</gene>
<dbReference type="SUPFAM" id="SSF48452">
    <property type="entry name" value="TPR-like"/>
    <property type="match status" value="2"/>
</dbReference>
<accession>A0A328C6C4</accession>
<keyword evidence="1" id="KW-0802">TPR repeat</keyword>
<feature type="repeat" description="TPR" evidence="1">
    <location>
        <begin position="467"/>
        <end position="500"/>
    </location>
</feature>
<comment type="caution">
    <text evidence="4">The sequence shown here is derived from an EMBL/GenBank/DDBJ whole genome shotgun (WGS) entry which is preliminary data.</text>
</comment>
<name>A0A328C6C4_9DELT</name>
<organism evidence="4 5">
    <name type="scientific">Lujinxingia litoralis</name>
    <dbReference type="NCBI Taxonomy" id="2211119"/>
    <lineage>
        <taxon>Bacteria</taxon>
        <taxon>Deltaproteobacteria</taxon>
        <taxon>Bradymonadales</taxon>
        <taxon>Lujinxingiaceae</taxon>
        <taxon>Lujinxingia</taxon>
    </lineage>
</organism>
<dbReference type="Gene3D" id="1.25.40.10">
    <property type="entry name" value="Tetratricopeptide repeat domain"/>
    <property type="match status" value="1"/>
</dbReference>
<dbReference type="SMART" id="SM00028">
    <property type="entry name" value="TPR"/>
    <property type="match status" value="4"/>
</dbReference>
<dbReference type="Pfam" id="PF13485">
    <property type="entry name" value="Peptidase_MA_2"/>
    <property type="match status" value="1"/>
</dbReference>
<proteinExistence type="predicted"/>
<protein>
    <recommendedName>
        <fullName evidence="3">Peptidase MA-like domain-containing protein</fullName>
    </recommendedName>
</protein>
<dbReference type="AlphaFoldDB" id="A0A328C6C4"/>
<feature type="signal peptide" evidence="2">
    <location>
        <begin position="1"/>
        <end position="31"/>
    </location>
</feature>
<feature type="domain" description="Peptidase MA-like" evidence="3">
    <location>
        <begin position="165"/>
        <end position="360"/>
    </location>
</feature>